<dbReference type="OrthoDB" id="823504at2759"/>
<comment type="subcellular location">
    <subcellularLocation>
        <location evidence="1">Secreted</location>
    </subcellularLocation>
</comment>
<evidence type="ECO:0000256" key="4">
    <source>
        <dbReference type="ARBA" id="ARBA00022729"/>
    </source>
</evidence>
<gene>
    <name evidence="5" type="ORF">APZ42_026378</name>
</gene>
<keyword evidence="2" id="KW-0964">Secreted</keyword>
<evidence type="ECO:0000313" key="6">
    <source>
        <dbReference type="Proteomes" id="UP000076858"/>
    </source>
</evidence>
<proteinExistence type="predicted"/>
<dbReference type="InterPro" id="IPR010255">
    <property type="entry name" value="Haem_peroxidase_sf"/>
</dbReference>
<keyword evidence="6" id="KW-1185">Reference proteome</keyword>
<dbReference type="FunFam" id="1.10.640.10:FF:000003">
    <property type="entry name" value="chorion peroxidase"/>
    <property type="match status" value="1"/>
</dbReference>
<dbReference type="InterPro" id="IPR019791">
    <property type="entry name" value="Haem_peroxidase_animal"/>
</dbReference>
<evidence type="ECO:0000256" key="1">
    <source>
        <dbReference type="ARBA" id="ARBA00004613"/>
    </source>
</evidence>
<evidence type="ECO:0000256" key="3">
    <source>
        <dbReference type="ARBA" id="ARBA00022559"/>
    </source>
</evidence>
<keyword evidence="3 5" id="KW-0575">Peroxidase</keyword>
<comment type="caution">
    <text evidence="5">The sequence shown here is derived from an EMBL/GenBank/DDBJ whole genome shotgun (WGS) entry which is preliminary data.</text>
</comment>
<dbReference type="Gene3D" id="1.10.640.10">
    <property type="entry name" value="Haem peroxidase domain superfamily, animal type"/>
    <property type="match status" value="1"/>
</dbReference>
<dbReference type="GO" id="GO:0046872">
    <property type="term" value="F:metal ion binding"/>
    <property type="evidence" value="ECO:0007669"/>
    <property type="project" value="UniProtKB-KW"/>
</dbReference>
<dbReference type="AlphaFoldDB" id="A0A0P5CGY7"/>
<organism evidence="5 6">
    <name type="scientific">Daphnia magna</name>
    <dbReference type="NCBI Taxonomy" id="35525"/>
    <lineage>
        <taxon>Eukaryota</taxon>
        <taxon>Metazoa</taxon>
        <taxon>Ecdysozoa</taxon>
        <taxon>Arthropoda</taxon>
        <taxon>Crustacea</taxon>
        <taxon>Branchiopoda</taxon>
        <taxon>Diplostraca</taxon>
        <taxon>Cladocera</taxon>
        <taxon>Anomopoda</taxon>
        <taxon>Daphniidae</taxon>
        <taxon>Daphnia</taxon>
    </lineage>
</organism>
<sequence length="705" mass="79664">MKRSRQLIALGLLVTLQCCVLTVHSNDNGKCALLIPGATTSTCVSYEAINRAFNTAKEITRLSGPQSKSKDLSDIEIDVLGRTIVETSRILAKEFKLAPDAIHMGLPMIDTRHTAINQYCPVRFQRPQCKVQRYREMDGMCNNLENPHWGAVMAPFRRLLPPNFQDGVSAPRISVTGSELPTARLVSTLTHKDMGFHDHAVTIYLPAWGQLIDHDMAMGAESKDPRTNSEPKCCNVPPNQRHQACWPIDIPSADPFYKLFRRTCLDFVRSGAGVRDYCKLGTRVAVNTVSAYLDAGFVYGTDLETLNKLRVFKAGQLKSNAMNRHKGMKDLLPPQMENPDANCKRPSKDVHCFMAGDARVNQQMMLVALHTILMREHNRIALELSKINSHWDDEKIFQETRHIIAAIVQQITYNEFLPMVLGKEVMERYSLLGERQGMLNKYNPKLEATLPTSFFAAAFRFGHSLIPNALERWSTTHKFIGSRRLSDIINKPFDVYTGNTCDEYLTGFMNQISQAVDDSVSQELTNHLFRDETSGFGSDLASLNIQRGRDHGVPSYNAYREFCGLRRARSWNDLAGAFTNETLHMYMQTYKNPDDLDLWSAGVSERPLPGSMVGPVFGCIMGETFKNLRLGDRFWFENAGQPSSFTQEQVNEIRKIKLSRIICDNSDHIETVQVYVMVLPDSEINPRVACKSGILPRINLSKWKE</sequence>
<dbReference type="EMBL" id="LRGB01002076">
    <property type="protein sequence ID" value="KZS09340.1"/>
    <property type="molecule type" value="Genomic_DNA"/>
</dbReference>
<dbReference type="PROSITE" id="PS50292">
    <property type="entry name" value="PEROXIDASE_3"/>
    <property type="match status" value="1"/>
</dbReference>
<dbReference type="Pfam" id="PF03098">
    <property type="entry name" value="An_peroxidase"/>
    <property type="match status" value="1"/>
</dbReference>
<protein>
    <submittedName>
        <fullName evidence="5">Chorion peroxidase</fullName>
    </submittedName>
</protein>
<dbReference type="GO" id="GO:0006979">
    <property type="term" value="P:response to oxidative stress"/>
    <property type="evidence" value="ECO:0007669"/>
    <property type="project" value="InterPro"/>
</dbReference>
<dbReference type="PANTHER" id="PTHR11475">
    <property type="entry name" value="OXIDASE/PEROXIDASE"/>
    <property type="match status" value="1"/>
</dbReference>
<evidence type="ECO:0000313" key="5">
    <source>
        <dbReference type="EMBL" id="KZS09340.1"/>
    </source>
</evidence>
<dbReference type="GO" id="GO:0020037">
    <property type="term" value="F:heme binding"/>
    <property type="evidence" value="ECO:0007669"/>
    <property type="project" value="InterPro"/>
</dbReference>
<reference evidence="5 6" key="1">
    <citation type="submission" date="2016-03" db="EMBL/GenBank/DDBJ databases">
        <title>EvidentialGene: Evidence-directed Construction of Genes on Genomes.</title>
        <authorList>
            <person name="Gilbert D.G."/>
            <person name="Choi J.-H."/>
            <person name="Mockaitis K."/>
            <person name="Colbourne J."/>
            <person name="Pfrender M."/>
        </authorList>
    </citation>
    <scope>NUCLEOTIDE SEQUENCE [LARGE SCALE GENOMIC DNA]</scope>
    <source>
        <strain evidence="5 6">Xinb3</strain>
        <tissue evidence="5">Complete organism</tissue>
    </source>
</reference>
<name>A0A0P5CGY7_9CRUS</name>
<dbReference type="Proteomes" id="UP000076858">
    <property type="component" value="Unassembled WGS sequence"/>
</dbReference>
<dbReference type="CDD" id="cd09823">
    <property type="entry name" value="peroxinectin_like"/>
    <property type="match status" value="1"/>
</dbReference>
<dbReference type="PRINTS" id="PR00457">
    <property type="entry name" value="ANPEROXIDASE"/>
</dbReference>
<evidence type="ECO:0000256" key="2">
    <source>
        <dbReference type="ARBA" id="ARBA00022525"/>
    </source>
</evidence>
<dbReference type="GO" id="GO:0004601">
    <property type="term" value="F:peroxidase activity"/>
    <property type="evidence" value="ECO:0007669"/>
    <property type="project" value="UniProtKB-KW"/>
</dbReference>
<dbReference type="InterPro" id="IPR037120">
    <property type="entry name" value="Haem_peroxidase_sf_animal"/>
</dbReference>
<accession>A0A0P5CGY7</accession>
<keyword evidence="4" id="KW-0732">Signal</keyword>
<dbReference type="GO" id="GO:0005576">
    <property type="term" value="C:extracellular region"/>
    <property type="evidence" value="ECO:0007669"/>
    <property type="project" value="UniProtKB-SubCell"/>
</dbReference>
<dbReference type="STRING" id="35525.A0A0P5CGY7"/>
<dbReference type="PANTHER" id="PTHR11475:SF106">
    <property type="entry name" value="CURLY SU"/>
    <property type="match status" value="1"/>
</dbReference>
<dbReference type="SUPFAM" id="SSF48113">
    <property type="entry name" value="Heme-dependent peroxidases"/>
    <property type="match status" value="1"/>
</dbReference>
<keyword evidence="3 5" id="KW-0560">Oxidoreductase</keyword>